<protein>
    <submittedName>
        <fullName evidence="3">DUF1738 domain-containing protein</fullName>
    </submittedName>
</protein>
<dbReference type="PIRSF" id="PIRSF037112">
    <property type="entry name" value="Antirestriction_ArdC"/>
    <property type="match status" value="1"/>
</dbReference>
<evidence type="ECO:0000313" key="3">
    <source>
        <dbReference type="EMBL" id="KAA2365537.1"/>
    </source>
</evidence>
<dbReference type="Pfam" id="PF18818">
    <property type="entry name" value="MPTase-PolyVal"/>
    <property type="match status" value="1"/>
</dbReference>
<gene>
    <name evidence="3" type="ORF">F2Y13_14895</name>
</gene>
<feature type="domain" description="Polyvalent protein metallopeptidase" evidence="2">
    <location>
        <begin position="189"/>
        <end position="295"/>
    </location>
</feature>
<dbReference type="RefSeq" id="WP_149887899.1">
    <property type="nucleotide sequence ID" value="NZ_VVXK01000034.1"/>
</dbReference>
<dbReference type="Pfam" id="PF08401">
    <property type="entry name" value="ArdcN"/>
    <property type="match status" value="1"/>
</dbReference>
<reference evidence="3 4" key="1">
    <citation type="journal article" date="2019" name="Nat. Med.">
        <title>A library of human gut bacterial isolates paired with longitudinal multiomics data enables mechanistic microbiome research.</title>
        <authorList>
            <person name="Poyet M."/>
            <person name="Groussin M."/>
            <person name="Gibbons S.M."/>
            <person name="Avila-Pacheco J."/>
            <person name="Jiang X."/>
            <person name="Kearney S.M."/>
            <person name="Perrotta A.R."/>
            <person name="Berdy B."/>
            <person name="Zhao S."/>
            <person name="Lieberman T.D."/>
            <person name="Swanson P.K."/>
            <person name="Smith M."/>
            <person name="Roesemann S."/>
            <person name="Alexander J.E."/>
            <person name="Rich S.A."/>
            <person name="Livny J."/>
            <person name="Vlamakis H."/>
            <person name="Clish C."/>
            <person name="Bullock K."/>
            <person name="Deik A."/>
            <person name="Scott J."/>
            <person name="Pierce K.A."/>
            <person name="Xavier R.J."/>
            <person name="Alm E.J."/>
        </authorList>
    </citation>
    <scope>NUCLEOTIDE SEQUENCE [LARGE SCALE GENOMIC DNA]</scope>
    <source>
        <strain evidence="3 4">BIOML-A2</strain>
    </source>
</reference>
<dbReference type="InterPro" id="IPR013610">
    <property type="entry name" value="ArdC_N"/>
</dbReference>
<dbReference type="AlphaFoldDB" id="A0A5B3FW77"/>
<dbReference type="InterPro" id="IPR017113">
    <property type="entry name" value="Antirestriction_ArdC"/>
</dbReference>
<organism evidence="3 4">
    <name type="scientific">Alistipes shahii</name>
    <dbReference type="NCBI Taxonomy" id="328814"/>
    <lineage>
        <taxon>Bacteria</taxon>
        <taxon>Pseudomonadati</taxon>
        <taxon>Bacteroidota</taxon>
        <taxon>Bacteroidia</taxon>
        <taxon>Bacteroidales</taxon>
        <taxon>Rikenellaceae</taxon>
        <taxon>Alistipes</taxon>
    </lineage>
</organism>
<dbReference type="InterPro" id="IPR041459">
    <property type="entry name" value="MPTase-PolyVal"/>
</dbReference>
<dbReference type="EMBL" id="VVXK01000034">
    <property type="protein sequence ID" value="KAA2365537.1"/>
    <property type="molecule type" value="Genomic_DNA"/>
</dbReference>
<dbReference type="Proteomes" id="UP000323567">
    <property type="component" value="Unassembled WGS sequence"/>
</dbReference>
<accession>A0A5B3FW77</accession>
<dbReference type="GO" id="GO:0003697">
    <property type="term" value="F:single-stranded DNA binding"/>
    <property type="evidence" value="ECO:0007669"/>
    <property type="project" value="InterPro"/>
</dbReference>
<evidence type="ECO:0000313" key="4">
    <source>
        <dbReference type="Proteomes" id="UP000323567"/>
    </source>
</evidence>
<name>A0A5B3FW77_9BACT</name>
<evidence type="ECO:0000259" key="2">
    <source>
        <dbReference type="Pfam" id="PF18818"/>
    </source>
</evidence>
<evidence type="ECO:0000259" key="1">
    <source>
        <dbReference type="Pfam" id="PF08401"/>
    </source>
</evidence>
<comment type="caution">
    <text evidence="3">The sequence shown here is derived from an EMBL/GenBank/DDBJ whole genome shotgun (WGS) entry which is preliminary data.</text>
</comment>
<feature type="domain" description="N-terminal" evidence="1">
    <location>
        <begin position="8"/>
        <end position="137"/>
    </location>
</feature>
<proteinExistence type="predicted"/>
<sequence length="329" mass="37614">MNKNLIEKIAPQLTELMIKKMETLTEAWRKPWIADLAHGLPRNLRGTPYRGGNILMLLFLSEIAGYSTPLFMTFKQAKEEGLNILKGSGSFPVFFWKLYIRHKETRKKIELADYYRLPQEQRRQYDVLPVMRYYPVFNIDQTDMSEQQPERYASLTTPTGPKDYSDGLTCEVLDRMLAEQSWLCPILLRSGNRASYSPTLDRIVCPEKRQFPEGAAFYTTLLHEVTHSTGHAKRLNRPFGACYGDADYIHEELVAELTAALCGAMLGFATTPREESAAYIKDWLAEFHKEPTYLFDILTDVNRAARMISERLACEQEPETPGAIPAEAA</sequence>